<feature type="non-terminal residue" evidence="4">
    <location>
        <position position="217"/>
    </location>
</feature>
<comment type="caution">
    <text evidence="4">The sequence shown here is derived from an EMBL/GenBank/DDBJ whole genome shotgun (WGS) entry which is preliminary data.</text>
</comment>
<dbReference type="Pfam" id="PF02371">
    <property type="entry name" value="Transposase_20"/>
    <property type="match status" value="1"/>
</dbReference>
<evidence type="ECO:0000259" key="2">
    <source>
        <dbReference type="Pfam" id="PF01548"/>
    </source>
</evidence>
<organism evidence="4 5">
    <name type="scientific">Kingella pumchi</name>
    <dbReference type="NCBI Taxonomy" id="2779506"/>
    <lineage>
        <taxon>Bacteria</taxon>
        <taxon>Pseudomonadati</taxon>
        <taxon>Pseudomonadota</taxon>
        <taxon>Betaproteobacteria</taxon>
        <taxon>Neisseriales</taxon>
        <taxon>Neisseriaceae</taxon>
        <taxon>Kingella</taxon>
    </lineage>
</organism>
<dbReference type="PANTHER" id="PTHR33055:SF3">
    <property type="entry name" value="PUTATIVE TRANSPOSASE FOR IS117-RELATED"/>
    <property type="match status" value="1"/>
</dbReference>
<dbReference type="Proteomes" id="UP001298424">
    <property type="component" value="Unassembled WGS sequence"/>
</dbReference>
<reference evidence="4 5" key="1">
    <citation type="submission" date="2022-02" db="EMBL/GenBank/DDBJ databases">
        <title>Genome sequence data of Kingella unionensis sp. nov. strain CICC 24913 (CCUG 75125).</title>
        <authorList>
            <person name="Xiao M."/>
        </authorList>
    </citation>
    <scope>NUCLEOTIDE SEQUENCE [LARGE SCALE GENOMIC DNA]</scope>
    <source>
        <strain evidence="4 5">CICC 24913</strain>
    </source>
</reference>
<dbReference type="Pfam" id="PF01548">
    <property type="entry name" value="DEDD_Tnp_IS110"/>
    <property type="match status" value="1"/>
</dbReference>
<feature type="domain" description="Transposase IS110-like N-terminal" evidence="2">
    <location>
        <begin position="4"/>
        <end position="128"/>
    </location>
</feature>
<protein>
    <submittedName>
        <fullName evidence="4">IS110 family transposase</fullName>
    </submittedName>
</protein>
<evidence type="ECO:0000259" key="3">
    <source>
        <dbReference type="Pfam" id="PF02371"/>
    </source>
</evidence>
<dbReference type="PANTHER" id="PTHR33055">
    <property type="entry name" value="TRANSPOSASE FOR INSERTION SEQUENCE ELEMENT IS1111A"/>
    <property type="match status" value="1"/>
</dbReference>
<proteinExistence type="predicted"/>
<feature type="domain" description="Transposase IS116/IS110/IS902 C-terminal" evidence="3">
    <location>
        <begin position="170"/>
        <end position="217"/>
    </location>
</feature>
<evidence type="ECO:0000313" key="4">
    <source>
        <dbReference type="EMBL" id="MCG6504980.1"/>
    </source>
</evidence>
<dbReference type="InterPro" id="IPR002525">
    <property type="entry name" value="Transp_IS110-like_N"/>
</dbReference>
<dbReference type="EMBL" id="JAKOOW010000063">
    <property type="protein sequence ID" value="MCG6504980.1"/>
    <property type="molecule type" value="Genomic_DNA"/>
</dbReference>
<evidence type="ECO:0000313" key="5">
    <source>
        <dbReference type="Proteomes" id="UP001298424"/>
    </source>
</evidence>
<dbReference type="InterPro" id="IPR003346">
    <property type="entry name" value="Transposase_20"/>
</dbReference>
<sequence length="217" mass="23970">SAVFTNDADGIQSLKQWLAEFGQSELHICMEATGNYYEAAADALSTDYAVYVVNPLKIKSYAKKRFSRTKTDKQDAKIIAEYCFTALDSELEQRHTPSADQYRLKRLMALHGQLKQQMTAQQNRLKAAKDKFVQSIHKEQIAQLQRHIDAVEQEINDAAGGDSGTKATTEKLQSIPGIGGITSAKLAYYLTALKFKGAKQFAAFAGLVPQKKESGTS</sequence>
<name>A0ABS9NQK1_9NEIS</name>
<keyword evidence="1" id="KW-0175">Coiled coil</keyword>
<feature type="non-terminal residue" evidence="4">
    <location>
        <position position="1"/>
    </location>
</feature>
<feature type="coiled-coil region" evidence="1">
    <location>
        <begin position="104"/>
        <end position="161"/>
    </location>
</feature>
<evidence type="ECO:0000256" key="1">
    <source>
        <dbReference type="SAM" id="Coils"/>
    </source>
</evidence>
<keyword evidence="5" id="KW-1185">Reference proteome</keyword>
<dbReference type="RefSeq" id="WP_238748545.1">
    <property type="nucleotide sequence ID" value="NZ_JAKOOW010000063.1"/>
</dbReference>
<gene>
    <name evidence="4" type="ORF">MB824_10800</name>
</gene>
<dbReference type="NCBIfam" id="NF033542">
    <property type="entry name" value="transpos_IS110"/>
    <property type="match status" value="1"/>
</dbReference>
<dbReference type="InterPro" id="IPR047650">
    <property type="entry name" value="Transpos_IS110"/>
</dbReference>
<accession>A0ABS9NQK1</accession>